<dbReference type="SUPFAM" id="SSF158446">
    <property type="entry name" value="IVS-encoded protein-like"/>
    <property type="match status" value="1"/>
</dbReference>
<sequence length="101" mass="11257">MIKLSDKLAKDISGQTIARQLVRSGASVTANVREARAARSKKDYINFYHHALKSANETELWISLARDSGKIKSEESARLLEETKEIAKILAASIITMKKNK</sequence>
<name>A0A2H0DXH7_9BACT</name>
<dbReference type="Pfam" id="PF05635">
    <property type="entry name" value="23S_rRNA_IVP"/>
    <property type="match status" value="1"/>
</dbReference>
<reference evidence="1 2" key="1">
    <citation type="submission" date="2017-09" db="EMBL/GenBank/DDBJ databases">
        <title>Depth-based differentiation of microbial function through sediment-hosted aquifers and enrichment of novel symbionts in the deep terrestrial subsurface.</title>
        <authorList>
            <person name="Probst A.J."/>
            <person name="Ladd B."/>
            <person name="Jarett J.K."/>
            <person name="Geller-Mcgrath D.E."/>
            <person name="Sieber C.M."/>
            <person name="Emerson J.B."/>
            <person name="Anantharaman K."/>
            <person name="Thomas B.C."/>
            <person name="Malmstrom R."/>
            <person name="Stieglmeier M."/>
            <person name="Klingl A."/>
            <person name="Woyke T."/>
            <person name="Ryan C.M."/>
            <person name="Banfield J.F."/>
        </authorList>
    </citation>
    <scope>NUCLEOTIDE SEQUENCE [LARGE SCALE GENOMIC DNA]</scope>
    <source>
        <strain evidence="1">CG22_combo_CG10-13_8_21_14_all_43_18</strain>
    </source>
</reference>
<dbReference type="InterPro" id="IPR012657">
    <property type="entry name" value="23S_rRNA-intervening_sequence"/>
</dbReference>
<evidence type="ECO:0000313" key="1">
    <source>
        <dbReference type="EMBL" id="PIP86290.1"/>
    </source>
</evidence>
<dbReference type="PANTHER" id="PTHR38471:SF2">
    <property type="entry name" value="FOUR HELIX BUNDLE PROTEIN"/>
    <property type="match status" value="1"/>
</dbReference>
<dbReference type="PANTHER" id="PTHR38471">
    <property type="entry name" value="FOUR HELIX BUNDLE PROTEIN"/>
    <property type="match status" value="1"/>
</dbReference>
<dbReference type="Gene3D" id="1.20.1440.60">
    <property type="entry name" value="23S rRNA-intervening sequence"/>
    <property type="match status" value="1"/>
</dbReference>
<protein>
    <submittedName>
        <fullName evidence="1">Four helix bundle protein</fullName>
    </submittedName>
</protein>
<dbReference type="PIRSF" id="PIRSF035652">
    <property type="entry name" value="CHP02436"/>
    <property type="match status" value="1"/>
</dbReference>
<gene>
    <name evidence="1" type="ORF">COW82_02870</name>
</gene>
<dbReference type="AlphaFoldDB" id="A0A2H0DXH7"/>
<dbReference type="NCBIfam" id="TIGR02436">
    <property type="entry name" value="four helix bundle protein"/>
    <property type="match status" value="1"/>
</dbReference>
<evidence type="ECO:0000313" key="2">
    <source>
        <dbReference type="Proteomes" id="UP000231276"/>
    </source>
</evidence>
<dbReference type="InterPro" id="IPR036583">
    <property type="entry name" value="23S_rRNA_IVS_sf"/>
</dbReference>
<organism evidence="1 2">
    <name type="scientific">Candidatus Campbellbacteria bacterium CG22_combo_CG10-13_8_21_14_all_43_18</name>
    <dbReference type="NCBI Taxonomy" id="1974530"/>
    <lineage>
        <taxon>Bacteria</taxon>
        <taxon>Candidatus Campbelliibacteriota</taxon>
    </lineage>
</organism>
<accession>A0A2H0DXH7</accession>
<proteinExistence type="predicted"/>
<dbReference type="Proteomes" id="UP000231276">
    <property type="component" value="Unassembled WGS sequence"/>
</dbReference>
<comment type="caution">
    <text evidence="1">The sequence shown here is derived from an EMBL/GenBank/DDBJ whole genome shotgun (WGS) entry which is preliminary data.</text>
</comment>
<dbReference type="EMBL" id="PCTS01000039">
    <property type="protein sequence ID" value="PIP86290.1"/>
    <property type="molecule type" value="Genomic_DNA"/>
</dbReference>